<accession>A0A8J3R3S7</accession>
<evidence type="ECO:0000313" key="2">
    <source>
        <dbReference type="EMBL" id="GIH68696.1"/>
    </source>
</evidence>
<organism evidence="2 3">
    <name type="scientific">Sphaerimonospora thailandensis</name>
    <dbReference type="NCBI Taxonomy" id="795644"/>
    <lineage>
        <taxon>Bacteria</taxon>
        <taxon>Bacillati</taxon>
        <taxon>Actinomycetota</taxon>
        <taxon>Actinomycetes</taxon>
        <taxon>Streptosporangiales</taxon>
        <taxon>Streptosporangiaceae</taxon>
        <taxon>Sphaerimonospora</taxon>
    </lineage>
</organism>
<protein>
    <submittedName>
        <fullName evidence="2">Uncharacterized protein</fullName>
    </submittedName>
</protein>
<name>A0A8J3R3S7_9ACTN</name>
<dbReference type="RefSeq" id="WP_204011789.1">
    <property type="nucleotide sequence ID" value="NZ_BOOG01000009.1"/>
</dbReference>
<evidence type="ECO:0000313" key="3">
    <source>
        <dbReference type="Proteomes" id="UP000610966"/>
    </source>
</evidence>
<keyword evidence="3" id="KW-1185">Reference proteome</keyword>
<sequence length="65" mass="7329">MNAEEELSPGQALREVSRVDGRVRDSSRGPGWMFLIVGVATMVYWPIMLLVDGMVPAVWRLLGRR</sequence>
<feature type="transmembrane region" description="Helical" evidence="1">
    <location>
        <begin position="32"/>
        <end position="59"/>
    </location>
</feature>
<dbReference type="Proteomes" id="UP000610966">
    <property type="component" value="Unassembled WGS sequence"/>
</dbReference>
<keyword evidence="1" id="KW-0472">Membrane</keyword>
<proteinExistence type="predicted"/>
<evidence type="ECO:0000256" key="1">
    <source>
        <dbReference type="SAM" id="Phobius"/>
    </source>
</evidence>
<dbReference type="AlphaFoldDB" id="A0A8J3R3S7"/>
<comment type="caution">
    <text evidence="2">The sequence shown here is derived from an EMBL/GenBank/DDBJ whole genome shotgun (WGS) entry which is preliminary data.</text>
</comment>
<gene>
    <name evidence="2" type="ORF">Mth01_09490</name>
</gene>
<reference evidence="2" key="1">
    <citation type="submission" date="2021-01" db="EMBL/GenBank/DDBJ databases">
        <title>Whole genome shotgun sequence of Sphaerimonospora thailandensis NBRC 107569.</title>
        <authorList>
            <person name="Komaki H."/>
            <person name="Tamura T."/>
        </authorList>
    </citation>
    <scope>NUCLEOTIDE SEQUENCE</scope>
    <source>
        <strain evidence="2">NBRC 107569</strain>
    </source>
</reference>
<keyword evidence="1" id="KW-1133">Transmembrane helix</keyword>
<keyword evidence="1" id="KW-0812">Transmembrane</keyword>
<dbReference type="EMBL" id="BOOG01000009">
    <property type="protein sequence ID" value="GIH68696.1"/>
    <property type="molecule type" value="Genomic_DNA"/>
</dbReference>